<evidence type="ECO:0000259" key="2">
    <source>
        <dbReference type="Pfam" id="PF14028"/>
    </source>
</evidence>
<dbReference type="InterPro" id="IPR023809">
    <property type="entry name" value="Thiopep_bacteriocin_synth_dom"/>
</dbReference>
<comment type="caution">
    <text evidence="3">The sequence shown here is derived from an EMBL/GenBank/DDBJ whole genome shotgun (WGS) entry which is preliminary data.</text>
</comment>
<dbReference type="Pfam" id="PF14028">
    <property type="entry name" value="Lant_dehydr_C"/>
    <property type="match status" value="1"/>
</dbReference>
<keyword evidence="4" id="KW-1185">Reference proteome</keyword>
<sequence length="171" mass="18361">MSEDRVWRSLHVYRYGEQDAFLVDGVAPVIDGLRESGALADFFFLRYWQGGHHVRVRLLLDRAQADAAVEEATGKLAAHLAGSPVHVDFDADEFAEAAQPMMAAMEGERVQRLQPPTRSWNTPTSPSTPSTAARAGWPWRSGTSAAAARSCSTRSAGPAARPASGSAPGSR</sequence>
<feature type="region of interest" description="Disordered" evidence="1">
    <location>
        <begin position="108"/>
        <end position="171"/>
    </location>
</feature>
<feature type="domain" description="Thiopeptide-type bacteriocin biosynthesis" evidence="2">
    <location>
        <begin position="7"/>
        <end position="81"/>
    </location>
</feature>
<organism evidence="3 4">
    <name type="scientific">Actinokineospora soli</name>
    <dbReference type="NCBI Taxonomy" id="1048753"/>
    <lineage>
        <taxon>Bacteria</taxon>
        <taxon>Bacillati</taxon>
        <taxon>Actinomycetota</taxon>
        <taxon>Actinomycetes</taxon>
        <taxon>Pseudonocardiales</taxon>
        <taxon>Pseudonocardiaceae</taxon>
        <taxon>Actinokineospora</taxon>
    </lineage>
</organism>
<feature type="compositionally biased region" description="Low complexity" evidence="1">
    <location>
        <begin position="140"/>
        <end position="171"/>
    </location>
</feature>
<reference evidence="4" key="1">
    <citation type="journal article" date="2019" name="Int. J. Syst. Evol. Microbiol.">
        <title>The Global Catalogue of Microorganisms (GCM) 10K type strain sequencing project: providing services to taxonomists for standard genome sequencing and annotation.</title>
        <authorList>
            <consortium name="The Broad Institute Genomics Platform"/>
            <consortium name="The Broad Institute Genome Sequencing Center for Infectious Disease"/>
            <person name="Wu L."/>
            <person name="Ma J."/>
        </authorList>
    </citation>
    <scope>NUCLEOTIDE SEQUENCE [LARGE SCALE GENOMIC DNA]</scope>
    <source>
        <strain evidence="4">JCM 17695</strain>
    </source>
</reference>
<name>A0ABW2TPX9_9PSEU</name>
<dbReference type="Proteomes" id="UP001596512">
    <property type="component" value="Unassembled WGS sequence"/>
</dbReference>
<protein>
    <submittedName>
        <fullName evidence="3">Lantibiotic dehydratase C-terminal domain-containing protein</fullName>
    </submittedName>
</protein>
<gene>
    <name evidence="3" type="ORF">ACFQV2_14745</name>
</gene>
<dbReference type="EMBL" id="JBHTEY010000004">
    <property type="protein sequence ID" value="MFC7614598.1"/>
    <property type="molecule type" value="Genomic_DNA"/>
</dbReference>
<evidence type="ECO:0000313" key="4">
    <source>
        <dbReference type="Proteomes" id="UP001596512"/>
    </source>
</evidence>
<accession>A0ABW2TPX9</accession>
<proteinExistence type="predicted"/>
<feature type="compositionally biased region" description="Low complexity" evidence="1">
    <location>
        <begin position="115"/>
        <end position="131"/>
    </location>
</feature>
<evidence type="ECO:0000256" key="1">
    <source>
        <dbReference type="SAM" id="MobiDB-lite"/>
    </source>
</evidence>
<evidence type="ECO:0000313" key="3">
    <source>
        <dbReference type="EMBL" id="MFC7614598.1"/>
    </source>
</evidence>